<keyword evidence="8" id="KW-1185">Reference proteome</keyword>
<comment type="subcellular location">
    <subcellularLocation>
        <location evidence="1">Membrane</location>
        <topology evidence="1">Multi-pass membrane protein</topology>
    </subcellularLocation>
</comment>
<dbReference type="Proteomes" id="UP000617951">
    <property type="component" value="Unassembled WGS sequence"/>
</dbReference>
<accession>A0A926DGM2</accession>
<organism evidence="7 8">
    <name type="scientific">Guopingia tenuis</name>
    <dbReference type="NCBI Taxonomy" id="2763656"/>
    <lineage>
        <taxon>Bacteria</taxon>
        <taxon>Bacillati</taxon>
        <taxon>Bacillota</taxon>
        <taxon>Clostridia</taxon>
        <taxon>Christensenellales</taxon>
        <taxon>Christensenellaceae</taxon>
        <taxon>Guopingia</taxon>
    </lineage>
</organism>
<evidence type="ECO:0000259" key="6">
    <source>
        <dbReference type="Pfam" id="PF01957"/>
    </source>
</evidence>
<keyword evidence="4 5" id="KW-0472">Membrane</keyword>
<dbReference type="Pfam" id="PF01957">
    <property type="entry name" value="NfeD"/>
    <property type="match status" value="1"/>
</dbReference>
<feature type="transmembrane region" description="Helical" evidence="5">
    <location>
        <begin position="9"/>
        <end position="32"/>
    </location>
</feature>
<dbReference type="InterPro" id="IPR012340">
    <property type="entry name" value="NA-bd_OB-fold"/>
</dbReference>
<evidence type="ECO:0000256" key="5">
    <source>
        <dbReference type="SAM" id="Phobius"/>
    </source>
</evidence>
<evidence type="ECO:0000256" key="3">
    <source>
        <dbReference type="ARBA" id="ARBA00022989"/>
    </source>
</evidence>
<feature type="transmembrane region" description="Helical" evidence="5">
    <location>
        <begin position="38"/>
        <end position="71"/>
    </location>
</feature>
<name>A0A926DGM2_9FIRM</name>
<feature type="domain" description="NfeD-like C-terminal" evidence="6">
    <location>
        <begin position="88"/>
        <end position="147"/>
    </location>
</feature>
<keyword evidence="3 5" id="KW-1133">Transmembrane helix</keyword>
<evidence type="ECO:0000313" key="7">
    <source>
        <dbReference type="EMBL" id="MBC8537506.1"/>
    </source>
</evidence>
<dbReference type="AlphaFoldDB" id="A0A926DGM2"/>
<comment type="caution">
    <text evidence="7">The sequence shown here is derived from an EMBL/GenBank/DDBJ whole genome shotgun (WGS) entry which is preliminary data.</text>
</comment>
<evidence type="ECO:0000313" key="8">
    <source>
        <dbReference type="Proteomes" id="UP000617951"/>
    </source>
</evidence>
<evidence type="ECO:0000256" key="1">
    <source>
        <dbReference type="ARBA" id="ARBA00004141"/>
    </source>
</evidence>
<dbReference type="Gene3D" id="2.40.50.140">
    <property type="entry name" value="Nucleic acid-binding proteins"/>
    <property type="match status" value="1"/>
</dbReference>
<dbReference type="PANTHER" id="PTHR33507:SF3">
    <property type="entry name" value="INNER MEMBRANE PROTEIN YBBJ"/>
    <property type="match status" value="1"/>
</dbReference>
<protein>
    <submittedName>
        <fullName evidence="7">NfeD family protein</fullName>
    </submittedName>
</protein>
<dbReference type="InterPro" id="IPR052165">
    <property type="entry name" value="Membrane_assoc_protease"/>
</dbReference>
<keyword evidence="2 5" id="KW-0812">Transmembrane</keyword>
<dbReference type="RefSeq" id="WP_249279411.1">
    <property type="nucleotide sequence ID" value="NZ_JACRSS010000001.1"/>
</dbReference>
<dbReference type="EMBL" id="JACRSS010000001">
    <property type="protein sequence ID" value="MBC8537506.1"/>
    <property type="molecule type" value="Genomic_DNA"/>
</dbReference>
<gene>
    <name evidence="7" type="ORF">H8693_00975</name>
</gene>
<proteinExistence type="predicted"/>
<dbReference type="InterPro" id="IPR002810">
    <property type="entry name" value="NfeD-like_C"/>
</dbReference>
<dbReference type="SUPFAM" id="SSF141322">
    <property type="entry name" value="NfeD domain-like"/>
    <property type="match status" value="1"/>
</dbReference>
<evidence type="ECO:0000256" key="2">
    <source>
        <dbReference type="ARBA" id="ARBA00022692"/>
    </source>
</evidence>
<dbReference type="GO" id="GO:0005886">
    <property type="term" value="C:plasma membrane"/>
    <property type="evidence" value="ECO:0007669"/>
    <property type="project" value="TreeGrafter"/>
</dbReference>
<sequence length="148" mass="15780">MILGLEPWVFWLILMAVLLLIEVLTVNLVSIWFAGGALAAMIASFLGASVLLQIIIAVAISGVLLAAVLIFKPFDSAKNAQPPRTNSDRVIGEVGIVLERIDDVEGKGLVKVMGQTWSAVSQDGTAIEKNAEVRICAISGVKLVVERI</sequence>
<dbReference type="PANTHER" id="PTHR33507">
    <property type="entry name" value="INNER MEMBRANE PROTEIN YBBJ"/>
    <property type="match status" value="1"/>
</dbReference>
<reference evidence="7" key="1">
    <citation type="submission" date="2020-08" db="EMBL/GenBank/DDBJ databases">
        <title>Genome public.</title>
        <authorList>
            <person name="Liu C."/>
            <person name="Sun Q."/>
        </authorList>
    </citation>
    <scope>NUCLEOTIDE SEQUENCE</scope>
    <source>
        <strain evidence="7">NSJ-63</strain>
    </source>
</reference>
<evidence type="ECO:0000256" key="4">
    <source>
        <dbReference type="ARBA" id="ARBA00023136"/>
    </source>
</evidence>